<evidence type="ECO:0000313" key="2">
    <source>
        <dbReference type="Proteomes" id="UP000586827"/>
    </source>
</evidence>
<dbReference type="PANTHER" id="PTHR42877">
    <property type="entry name" value="L-ORNITHINE N(5)-MONOOXYGENASE-RELATED"/>
    <property type="match status" value="1"/>
</dbReference>
<dbReference type="SUPFAM" id="SSF51905">
    <property type="entry name" value="FAD/NAD(P)-binding domain"/>
    <property type="match status" value="1"/>
</dbReference>
<dbReference type="InterPro" id="IPR051209">
    <property type="entry name" value="FAD-bind_Monooxygenase_sf"/>
</dbReference>
<accession>A0A849BYJ1</accession>
<protein>
    <submittedName>
        <fullName evidence="1">Uncharacterized protein</fullName>
    </submittedName>
</protein>
<dbReference type="InterPro" id="IPR036188">
    <property type="entry name" value="FAD/NAD-bd_sf"/>
</dbReference>
<keyword evidence="2" id="KW-1185">Reference proteome</keyword>
<evidence type="ECO:0000313" key="1">
    <source>
        <dbReference type="EMBL" id="NNH70328.1"/>
    </source>
</evidence>
<dbReference type="Gene3D" id="3.50.50.60">
    <property type="entry name" value="FAD/NAD(P)-binding domain"/>
    <property type="match status" value="1"/>
</dbReference>
<dbReference type="EMBL" id="JABELX010000003">
    <property type="protein sequence ID" value="NNH70328.1"/>
    <property type="molecule type" value="Genomic_DNA"/>
</dbReference>
<name>A0A849BYJ1_9NOCA</name>
<dbReference type="Proteomes" id="UP000586827">
    <property type="component" value="Unassembled WGS sequence"/>
</dbReference>
<organism evidence="1 2">
    <name type="scientific">Nocardia uniformis</name>
    <dbReference type="NCBI Taxonomy" id="53432"/>
    <lineage>
        <taxon>Bacteria</taxon>
        <taxon>Bacillati</taxon>
        <taxon>Actinomycetota</taxon>
        <taxon>Actinomycetes</taxon>
        <taxon>Mycobacteriales</taxon>
        <taxon>Nocardiaceae</taxon>
        <taxon>Nocardia</taxon>
    </lineage>
</organism>
<gene>
    <name evidence="1" type="ORF">HLB23_10700</name>
</gene>
<dbReference type="RefSeq" id="WP_067528711.1">
    <property type="nucleotide sequence ID" value="NZ_JABELX010000003.1"/>
</dbReference>
<proteinExistence type="predicted"/>
<dbReference type="PANTHER" id="PTHR42877:SF4">
    <property type="entry name" value="FAD_NAD(P)-BINDING DOMAIN-CONTAINING PROTEIN-RELATED"/>
    <property type="match status" value="1"/>
</dbReference>
<reference evidence="1 2" key="1">
    <citation type="submission" date="2020-05" db="EMBL/GenBank/DDBJ databases">
        <title>MicrobeNet Type strains.</title>
        <authorList>
            <person name="Nicholson A.C."/>
        </authorList>
    </citation>
    <scope>NUCLEOTIDE SEQUENCE [LARGE SCALE GENOMIC DNA]</scope>
    <source>
        <strain evidence="1 2">JCM 3224</strain>
    </source>
</reference>
<dbReference type="AlphaFoldDB" id="A0A849BYJ1"/>
<comment type="caution">
    <text evidence="1">The sequence shown here is derived from an EMBL/GenBank/DDBJ whole genome shotgun (WGS) entry which is preliminary data.</text>
</comment>
<sequence length="220" mass="24023">MNAAARIDAFSDWGDTARNGLPLRGAESYLGPQIHCATWQRQVGINGKRVAVIGTGAAVARVLPAVAAKARKVTVFQHDPAWVLPYPPLPDLDRVPGPLGGLLRLTRDVAGLLRLPDPGPALTEPPAADAGALRRLPFALTSRAAALNLRLQVRDSWTRRLLTPESPTAITCHNRYYRALHRPNCRLVTWPIARLAPHGIRTVDGVEHRVDCIIYAEENL</sequence>